<feature type="compositionally biased region" description="Low complexity" evidence="1">
    <location>
        <begin position="225"/>
        <end position="238"/>
    </location>
</feature>
<evidence type="ECO:0000313" key="2">
    <source>
        <dbReference type="EMBL" id="UGC97732.1"/>
    </source>
</evidence>
<evidence type="ECO:0000313" key="3">
    <source>
        <dbReference type="Proteomes" id="UP000828384"/>
    </source>
</evidence>
<feature type="region of interest" description="Disordered" evidence="1">
    <location>
        <begin position="215"/>
        <end position="238"/>
    </location>
</feature>
<sequence length="238" mass="24861">MTAGQKLNFNKSMNNFAEQKIGDASQIAGRPLPAVVVAQSGNMITVSVSINSDFTIPELTVPIFGPEYVRYPMQPGDKGMLLNMGIYIGGMSGQGGGVANLNIPQNLSALVYLPISNTEWASVDPDVVTVYGPEGVTLRDAESNTTFLLTPESITIAAPQSFKVTVGGTILNLTPTGWRLEGINGALTDGGGTTSPAVMQQAWLALQSWANSHVHTNGNGGGNTGQATTQLTAEIVNP</sequence>
<name>A0AAE8YIW1_9CAUD</name>
<accession>A0AAE8YIW1</accession>
<reference evidence="2" key="1">
    <citation type="journal article" date="2022" name="Curr. Microbiol.">
        <title>Isolation, Characterization, and Comparative Genomic Analysis of vB_Pd_C23, a Novel Bacteriophage of Pantoea dispersa.</title>
        <authorList>
            <person name="Grami E."/>
            <person name="Laadouze I."/>
            <person name="Ben Tiba S."/>
            <person name="Hafiane A."/>
            <person name="Sealey K.S."/>
            <person name="Saidi N."/>
        </authorList>
    </citation>
    <scope>NUCLEOTIDE SEQUENCE</scope>
</reference>
<dbReference type="EMBL" id="OL396571">
    <property type="protein sequence ID" value="UGC97732.1"/>
    <property type="molecule type" value="Genomic_DNA"/>
</dbReference>
<proteinExistence type="predicted"/>
<organism evidence="2 3">
    <name type="scientific">Pantoea phage PdC23</name>
    <dbReference type="NCBI Taxonomy" id="2894356"/>
    <lineage>
        <taxon>Viruses</taxon>
        <taxon>Duplodnaviria</taxon>
        <taxon>Heunggongvirae</taxon>
        <taxon>Uroviricota</taxon>
        <taxon>Caudoviricetes</taxon>
        <taxon>Felixviridae</taxon>
        <taxon>Certevirus</taxon>
        <taxon>Certevirus C23</taxon>
    </lineage>
</organism>
<dbReference type="Proteomes" id="UP000828384">
    <property type="component" value="Segment"/>
</dbReference>
<gene>
    <name evidence="2" type="ORF">pdc_019</name>
</gene>
<keyword evidence="3" id="KW-1185">Reference proteome</keyword>
<protein>
    <submittedName>
        <fullName evidence="2">Puncturing protein</fullName>
    </submittedName>
</protein>
<evidence type="ECO:0000256" key="1">
    <source>
        <dbReference type="SAM" id="MobiDB-lite"/>
    </source>
</evidence>